<dbReference type="InterPro" id="IPR009242">
    <property type="entry name" value="DUF896"/>
</dbReference>
<dbReference type="EMBL" id="CP091508">
    <property type="protein sequence ID" value="UOO81917.1"/>
    <property type="molecule type" value="Genomic_DNA"/>
</dbReference>
<keyword evidence="3" id="KW-1185">Reference proteome</keyword>
<dbReference type="RefSeq" id="WP_244785179.1">
    <property type="nucleotide sequence ID" value="NZ_CP091508.1"/>
</dbReference>
<dbReference type="SUPFAM" id="SSF158221">
    <property type="entry name" value="YnzC-like"/>
    <property type="match status" value="1"/>
</dbReference>
<dbReference type="PANTHER" id="PTHR37300">
    <property type="entry name" value="UPF0291 PROTEIN CBO2609/CLC_2481"/>
    <property type="match status" value="1"/>
</dbReference>
<keyword evidence="1" id="KW-0963">Cytoplasm</keyword>
<dbReference type="Proteomes" id="UP000829817">
    <property type="component" value="Chromosome"/>
</dbReference>
<evidence type="ECO:0000313" key="2">
    <source>
        <dbReference type="EMBL" id="UOO81917.1"/>
    </source>
</evidence>
<proteinExistence type="inferred from homology"/>
<dbReference type="PANTHER" id="PTHR37300:SF2">
    <property type="entry name" value="UPF0291 PROTEIN BC_1827"/>
    <property type="match status" value="1"/>
</dbReference>
<reference evidence="2 3" key="1">
    <citation type="journal article" date="2022" name="Res Sq">
        <title>Evolution of multicellular longitudinally dividing oral cavity symbionts (Neisseriaceae).</title>
        <authorList>
            <person name="Nyongesa S."/>
            <person name="Weber P."/>
            <person name="Bernet E."/>
            <person name="Pullido F."/>
            <person name="Nieckarz M."/>
            <person name="Delaby M."/>
            <person name="Nieves C."/>
            <person name="Viehboeck T."/>
            <person name="Krause N."/>
            <person name="Rivera-Millot A."/>
            <person name="Nakamura A."/>
            <person name="Vischer N."/>
            <person name="VanNieuwenhze M."/>
            <person name="Brun Y."/>
            <person name="Cava F."/>
            <person name="Bulgheresi S."/>
            <person name="Veyrier F."/>
        </authorList>
    </citation>
    <scope>NUCLEOTIDE SEQUENCE [LARGE SCALE GENOMIC DNA]</scope>
    <source>
        <strain evidence="2 3">CCUG 63373m</strain>
    </source>
</reference>
<protein>
    <submittedName>
        <fullName evidence="2">DUF896 domain-containing protein</fullName>
    </submittedName>
</protein>
<dbReference type="HAMAP" id="MF_01103">
    <property type="entry name" value="UPF0291"/>
    <property type="match status" value="1"/>
</dbReference>
<sequence length="90" mass="9786">MRIPELDRINELAGLAKIRTLTVAETAEREVLRRAYLEAVKGQMTNMLATVTVIDPEGNDVTPAALRDAQARGMAAGATRHEHRAACTIC</sequence>
<gene>
    <name evidence="2" type="ORF">LVJ83_00085</name>
</gene>
<evidence type="ECO:0000256" key="1">
    <source>
        <dbReference type="ARBA" id="ARBA00022490"/>
    </source>
</evidence>
<dbReference type="Pfam" id="PF05979">
    <property type="entry name" value="DUF896"/>
    <property type="match status" value="1"/>
</dbReference>
<organism evidence="2 3">
    <name type="scientific">Uruburuella testudinis</name>
    <dbReference type="NCBI Taxonomy" id="1282863"/>
    <lineage>
        <taxon>Bacteria</taxon>
        <taxon>Pseudomonadati</taxon>
        <taxon>Pseudomonadota</taxon>
        <taxon>Betaproteobacteria</taxon>
        <taxon>Neisseriales</taxon>
        <taxon>Neisseriaceae</taxon>
        <taxon>Uruburuella</taxon>
    </lineage>
</organism>
<evidence type="ECO:0000313" key="3">
    <source>
        <dbReference type="Proteomes" id="UP000829817"/>
    </source>
</evidence>
<name>A0ABY4DSA4_9NEIS</name>
<accession>A0ABY4DSA4</accession>
<dbReference type="Gene3D" id="1.10.287.540">
    <property type="entry name" value="Helix hairpin bin"/>
    <property type="match status" value="1"/>
</dbReference>